<dbReference type="EMBL" id="JAHQXF010000002">
    <property type="protein sequence ID" value="MBV0925415.1"/>
    <property type="molecule type" value="Genomic_DNA"/>
</dbReference>
<dbReference type="Proteomes" id="UP000766550">
    <property type="component" value="Unassembled WGS sequence"/>
</dbReference>
<gene>
    <name evidence="1" type="ORF">KTS45_14505</name>
</gene>
<sequence length="186" mass="20116">MDERKSDAERVTDAIEDIGADRLTDAIVDAWERAGLDTGTPTWPDDEPRFRVRPPVSDEGAGLDALAAVLDTTPRRPEAAFCYLDLGRRADLVGPRRVELEALSGHADVTVDADHTAGTVPFAPETFDALAALFEDLSYLVVRDADGVAIAEWRGETLRFALPDGDVDAVKNALDAATADRIERAE</sequence>
<proteinExistence type="predicted"/>
<keyword evidence="2" id="KW-1185">Reference proteome</keyword>
<comment type="caution">
    <text evidence="1">The sequence shown here is derived from an EMBL/GenBank/DDBJ whole genome shotgun (WGS) entry which is preliminary data.</text>
</comment>
<organism evidence="1 2">
    <name type="scientific">Haloarcula limicola</name>
    <dbReference type="NCBI Taxonomy" id="1429915"/>
    <lineage>
        <taxon>Archaea</taxon>
        <taxon>Methanobacteriati</taxon>
        <taxon>Methanobacteriota</taxon>
        <taxon>Stenosarchaea group</taxon>
        <taxon>Halobacteria</taxon>
        <taxon>Halobacteriales</taxon>
        <taxon>Haloarculaceae</taxon>
        <taxon>Haloarcula</taxon>
    </lineage>
</organism>
<evidence type="ECO:0000313" key="1">
    <source>
        <dbReference type="EMBL" id="MBV0925415.1"/>
    </source>
</evidence>
<accession>A0A8J7Y6E4</accession>
<evidence type="ECO:0000313" key="2">
    <source>
        <dbReference type="Proteomes" id="UP000766550"/>
    </source>
</evidence>
<name>A0A8J7Y6E4_9EURY</name>
<dbReference type="RefSeq" id="WP_162318241.1">
    <property type="nucleotide sequence ID" value="NZ_JAHQXF010000002.1"/>
</dbReference>
<dbReference type="OrthoDB" id="217764at2157"/>
<dbReference type="AlphaFoldDB" id="A0A8J7Y6E4"/>
<protein>
    <submittedName>
        <fullName evidence="1">Uncharacterized protein</fullName>
    </submittedName>
</protein>
<reference evidence="1 2" key="1">
    <citation type="submission" date="2021-06" db="EMBL/GenBank/DDBJ databases">
        <title>New haloarchaea isolates fom saline soil.</title>
        <authorList>
            <person name="Duran-Viseras A."/>
            <person name="Sanchez-Porro C.S."/>
            <person name="Ventosa A."/>
        </authorList>
    </citation>
    <scope>NUCLEOTIDE SEQUENCE [LARGE SCALE GENOMIC DNA]</scope>
    <source>
        <strain evidence="1 2">JCM 183640</strain>
    </source>
</reference>